<dbReference type="GO" id="GO:0048364">
    <property type="term" value="P:root development"/>
    <property type="evidence" value="ECO:0007669"/>
    <property type="project" value="InterPro"/>
</dbReference>
<dbReference type="OrthoDB" id="1863260at2759"/>
<name>A0A7J9BQ00_GOSGO</name>
<evidence type="ECO:0000256" key="5">
    <source>
        <dbReference type="ARBA" id="ARBA00022702"/>
    </source>
</evidence>
<gene>
    <name evidence="10" type="ORF">Gogos_011643</name>
</gene>
<comment type="caution">
    <text evidence="10">The sequence shown here is derived from an EMBL/GenBank/DDBJ whole genome shotgun (WGS) entry which is preliminary data.</text>
</comment>
<dbReference type="PROSITE" id="PS51257">
    <property type="entry name" value="PROKAR_LIPOPROTEIN"/>
    <property type="match status" value="1"/>
</dbReference>
<keyword evidence="5" id="KW-0372">Hormone</keyword>
<dbReference type="GO" id="GO:0048046">
    <property type="term" value="C:apoplast"/>
    <property type="evidence" value="ECO:0007669"/>
    <property type="project" value="UniProtKB-SubCell"/>
</dbReference>
<sequence>MAKINLILAAVFVFVLLFSCRITFTEGRLLKVDKLDGPGNVDITNVVTHLNRDILEEASSAGHVKGTTTAAAYRYDDFQPTTPGHSPGAGHATGPSGNNYTFSNFSNVIKMHMNLTQLQLNNLSGAKDVGTAFGLLVGLNSDHLTTLTNYFSIGIRLGFESFSKEKGHSIPRPPLLNESLREEVIILKKEKERLETIVKEKDDVIINLKKINEMVIGTIKKKDEMIAKIDVTLKATKQELNDAKATLKNYERQSEDILAIGRSKPYHNVLGKKPTSPTNFVKSNKMAVTSSYETSKKKNEKHFCYYCGKTRHVRSHCYKLMSDQRMRSRRNIQSNLQQLMEEHLDINIFVTRRNENSNAIIVRKKVISDPTILR</sequence>
<evidence type="ECO:0000259" key="9">
    <source>
        <dbReference type="Pfam" id="PF06813"/>
    </source>
</evidence>
<evidence type="ECO:0000313" key="11">
    <source>
        <dbReference type="Proteomes" id="UP000593579"/>
    </source>
</evidence>
<evidence type="ECO:0000256" key="3">
    <source>
        <dbReference type="ARBA" id="ARBA00022523"/>
    </source>
</evidence>
<evidence type="ECO:0000256" key="8">
    <source>
        <dbReference type="SAM" id="Coils"/>
    </source>
</evidence>
<comment type="subcellular location">
    <subcellularLocation>
        <location evidence="1">Secreted</location>
        <location evidence="1">Extracellular space</location>
        <location evidence="1">Apoplast</location>
    </subcellularLocation>
</comment>
<dbReference type="GO" id="GO:1902025">
    <property type="term" value="P:nitrate import"/>
    <property type="evidence" value="ECO:0007669"/>
    <property type="project" value="TreeGrafter"/>
</dbReference>
<keyword evidence="7" id="KW-0379">Hydroxylation</keyword>
<dbReference type="GO" id="GO:0006995">
    <property type="term" value="P:cellular response to nitrogen starvation"/>
    <property type="evidence" value="ECO:0007669"/>
    <property type="project" value="UniProtKB-ARBA"/>
</dbReference>
<dbReference type="PANTHER" id="PTHR33348">
    <property type="entry name" value="PRECURSOR OF CEP5"/>
    <property type="match status" value="1"/>
</dbReference>
<keyword evidence="3" id="KW-0052">Apoplast</keyword>
<organism evidence="10 11">
    <name type="scientific">Gossypium gossypioides</name>
    <name type="common">Mexican cotton</name>
    <name type="synonym">Selera gossypioides</name>
    <dbReference type="NCBI Taxonomy" id="34282"/>
    <lineage>
        <taxon>Eukaryota</taxon>
        <taxon>Viridiplantae</taxon>
        <taxon>Streptophyta</taxon>
        <taxon>Embryophyta</taxon>
        <taxon>Tracheophyta</taxon>
        <taxon>Spermatophyta</taxon>
        <taxon>Magnoliopsida</taxon>
        <taxon>eudicotyledons</taxon>
        <taxon>Gunneridae</taxon>
        <taxon>Pentapetalae</taxon>
        <taxon>rosids</taxon>
        <taxon>malvids</taxon>
        <taxon>Malvales</taxon>
        <taxon>Malvaceae</taxon>
        <taxon>Malvoideae</taxon>
        <taxon>Gossypium</taxon>
    </lineage>
</organism>
<evidence type="ECO:0000313" key="10">
    <source>
        <dbReference type="EMBL" id="MBA0738254.1"/>
    </source>
</evidence>
<accession>A0A7J9BQ00</accession>
<evidence type="ECO:0000256" key="1">
    <source>
        <dbReference type="ARBA" id="ARBA00004271"/>
    </source>
</evidence>
<evidence type="ECO:0000256" key="2">
    <source>
        <dbReference type="ARBA" id="ARBA00008963"/>
    </source>
</evidence>
<keyword evidence="11" id="KW-1185">Reference proteome</keyword>
<keyword evidence="4" id="KW-0964">Secreted</keyword>
<dbReference type="InterPro" id="IPR010658">
    <property type="entry name" value="Nodulin-like"/>
</dbReference>
<keyword evidence="8" id="KW-0175">Coiled coil</keyword>
<keyword evidence="6" id="KW-0732">Signal</keyword>
<dbReference type="GO" id="GO:2000280">
    <property type="term" value="P:regulation of root development"/>
    <property type="evidence" value="ECO:0007669"/>
    <property type="project" value="TreeGrafter"/>
</dbReference>
<feature type="coiled-coil region" evidence="8">
    <location>
        <begin position="226"/>
        <end position="260"/>
    </location>
</feature>
<comment type="similarity">
    <text evidence="2">Belongs to the C-terminally encoded plant signaling peptide (CEP) family.</text>
</comment>
<dbReference type="AlphaFoldDB" id="A0A7J9BQ00"/>
<reference evidence="10 11" key="1">
    <citation type="journal article" date="2019" name="Genome Biol. Evol.">
        <title>Insights into the evolution of the New World diploid cottons (Gossypium, subgenus Houzingenia) based on genome sequencing.</title>
        <authorList>
            <person name="Grover C.E."/>
            <person name="Arick M.A. 2nd"/>
            <person name="Thrash A."/>
            <person name="Conover J.L."/>
            <person name="Sanders W.S."/>
            <person name="Peterson D.G."/>
            <person name="Frelichowski J.E."/>
            <person name="Scheffler J.A."/>
            <person name="Scheffler B.E."/>
            <person name="Wendel J.F."/>
        </authorList>
    </citation>
    <scope>NUCLEOTIDE SEQUENCE [LARGE SCALE GENOMIC DNA]</scope>
    <source>
        <strain evidence="10">5</strain>
        <tissue evidence="10">Leaf</tissue>
    </source>
</reference>
<evidence type="ECO:0000256" key="6">
    <source>
        <dbReference type="ARBA" id="ARBA00022729"/>
    </source>
</evidence>
<dbReference type="Proteomes" id="UP000593579">
    <property type="component" value="Unassembled WGS sequence"/>
</dbReference>
<proteinExistence type="inferred from homology"/>
<protein>
    <recommendedName>
        <fullName evidence="9">Nodulin-like domain-containing protein</fullName>
    </recommendedName>
</protein>
<dbReference type="GO" id="GO:0005179">
    <property type="term" value="F:hormone activity"/>
    <property type="evidence" value="ECO:0007669"/>
    <property type="project" value="UniProtKB-KW"/>
</dbReference>
<evidence type="ECO:0000256" key="7">
    <source>
        <dbReference type="ARBA" id="ARBA00023278"/>
    </source>
</evidence>
<evidence type="ECO:0000256" key="4">
    <source>
        <dbReference type="ARBA" id="ARBA00022525"/>
    </source>
</evidence>
<dbReference type="PANTHER" id="PTHR33348:SF36">
    <property type="match status" value="1"/>
</dbReference>
<feature type="domain" description="Nodulin-like" evidence="9">
    <location>
        <begin position="96"/>
        <end position="146"/>
    </location>
</feature>
<dbReference type="Pfam" id="PF06813">
    <property type="entry name" value="Nodulin-like"/>
    <property type="match status" value="1"/>
</dbReference>
<dbReference type="EMBL" id="JABEZY010000005">
    <property type="protein sequence ID" value="MBA0738254.1"/>
    <property type="molecule type" value="Genomic_DNA"/>
</dbReference>
<dbReference type="InterPro" id="IPR033250">
    <property type="entry name" value="CEP"/>
</dbReference>
<dbReference type="GO" id="GO:1901371">
    <property type="term" value="P:regulation of leaf morphogenesis"/>
    <property type="evidence" value="ECO:0007669"/>
    <property type="project" value="TreeGrafter"/>
</dbReference>